<keyword evidence="2" id="KW-0812">Transmembrane</keyword>
<organism evidence="5 6">
    <name type="scientific">Venturia nashicola</name>
    <dbReference type="NCBI Taxonomy" id="86259"/>
    <lineage>
        <taxon>Eukaryota</taxon>
        <taxon>Fungi</taxon>
        <taxon>Dikarya</taxon>
        <taxon>Ascomycota</taxon>
        <taxon>Pezizomycotina</taxon>
        <taxon>Dothideomycetes</taxon>
        <taxon>Pleosporomycetidae</taxon>
        <taxon>Venturiales</taxon>
        <taxon>Venturiaceae</taxon>
        <taxon>Venturia</taxon>
    </lineage>
</organism>
<dbReference type="GO" id="GO:0030479">
    <property type="term" value="C:actin cortical patch"/>
    <property type="evidence" value="ECO:0007669"/>
    <property type="project" value="TreeGrafter"/>
</dbReference>
<feature type="transmembrane region" description="Helical" evidence="2">
    <location>
        <begin position="810"/>
        <end position="831"/>
    </location>
</feature>
<comment type="caution">
    <text evidence="5">The sequence shown here is derived from an EMBL/GenBank/DDBJ whole genome shotgun (WGS) entry which is preliminary data.</text>
</comment>
<keyword evidence="2" id="KW-0472">Membrane</keyword>
<dbReference type="EMBL" id="SNSC02000008">
    <property type="protein sequence ID" value="TID22304.1"/>
    <property type="molecule type" value="Genomic_DNA"/>
</dbReference>
<dbReference type="PANTHER" id="PTHR28208">
    <property type="entry name" value="PHOSPHATIDATE PHOSPHATASE APP1"/>
    <property type="match status" value="1"/>
</dbReference>
<keyword evidence="2" id="KW-1133">Transmembrane helix</keyword>
<evidence type="ECO:0000313" key="6">
    <source>
        <dbReference type="Proteomes" id="UP000298493"/>
    </source>
</evidence>
<name>A0A4Z1PK42_9PEZI</name>
<dbReference type="InterPro" id="IPR052935">
    <property type="entry name" value="Mg2+_PAP"/>
</dbReference>
<evidence type="ECO:0000259" key="4">
    <source>
        <dbReference type="Pfam" id="PF09949"/>
    </source>
</evidence>
<dbReference type="PANTHER" id="PTHR28208:SF2">
    <property type="entry name" value="PHOSPHATIDATE PHOSPHATASE APP1 CATALYTIC DOMAIN-CONTAINING PROTEIN"/>
    <property type="match status" value="1"/>
</dbReference>
<sequence length="832" mass="90862">MVLLTMTAAVVEVVQLYLENNPIESNPEEPSLDAPEIGHPISHGQLIDIAKYLKSNAEKFRGRGVEGKQLPIHLSELLKGCSIYIPPPKSKPEPSSEYKTLMARLRKEEENRSYEKMLNPPSETFNSRFPTATQGHLFPPTKQQSDEDDEVTYADINRQMALIANVLISIIACSIAIWKAAWHWPVPSRLALAMVGSVTVAVAEVAIYAGYLGRIADAKKVERKKVEKKTIKSSWVIEGRKEGPVQAIEKMANEGPVTVARPTSTSKKGSKSTHRTLARSARYPSRTGIDCLTCYYDPFFLYASINTPSSKLSRCLPQAAMAPSHLTALSALLATLSAIAHAVPNPVAAAAAPQITPFEAALRPTPTLKRRENILSKLQGDVTSVLSGLGSGIPGYVASGVPNFFQDFPTADKVQSSLGIDGSQLAALPTQVLNIPPYGNWTNNGWQIRFRGNVYKQPNTNQSKLNSLANIFLIGTDIQDLPADQQAQARNLTASIFVVQQGNQTVPMHLEPAPSAGGDGESGGGGAVTASGGTQDLVLPYRTTVEGDFDVFVPIQQNGLTAGNGTEMIQRLNVHSGNSTLGNATAFLVPPTGFTVISDIDDILRVTKIYQPKQGLLNSFARAFVPWMNMPQIYANWSTSIPNMHFHYLTTTPEQVTRNYMDFIYKTYPGGSFDTRPLNFSDVSATLSIRKYLLTKYFQTFPQRKIILVADTSNSDVMKDYPQLAHDYPNQVQCILLRNTSATDDDKFPYNTAGFKNIPQNKYMFFIVPDDLRNLDVTGGNCYNSTIKQNVTFGYQDELLGIHGSGAQRIGAKGGSLAALVTALFVGVMFLA</sequence>
<keyword evidence="6" id="KW-1185">Reference proteome</keyword>
<feature type="signal peptide" evidence="3">
    <location>
        <begin position="1"/>
        <end position="16"/>
    </location>
</feature>
<keyword evidence="3" id="KW-0732">Signal</keyword>
<dbReference type="InterPro" id="IPR021013">
    <property type="entry name" value="ATPase_Vma12"/>
</dbReference>
<evidence type="ECO:0000256" key="3">
    <source>
        <dbReference type="SAM" id="SignalP"/>
    </source>
</evidence>
<feature type="transmembrane region" description="Helical" evidence="2">
    <location>
        <begin position="190"/>
        <end position="213"/>
    </location>
</feature>
<feature type="transmembrane region" description="Helical" evidence="2">
    <location>
        <begin position="162"/>
        <end position="184"/>
    </location>
</feature>
<gene>
    <name evidence="5" type="ORF">E6O75_ATG11098</name>
</gene>
<feature type="compositionally biased region" description="Basic residues" evidence="1">
    <location>
        <begin position="268"/>
        <end position="277"/>
    </location>
</feature>
<dbReference type="Pfam" id="PF09949">
    <property type="entry name" value="APP1_cat"/>
    <property type="match status" value="1"/>
</dbReference>
<feature type="domain" description="Phosphatidate phosphatase APP1 catalytic" evidence="4">
    <location>
        <begin position="594"/>
        <end position="739"/>
    </location>
</feature>
<evidence type="ECO:0000256" key="1">
    <source>
        <dbReference type="SAM" id="MobiDB-lite"/>
    </source>
</evidence>
<dbReference type="GO" id="GO:0008195">
    <property type="term" value="F:phosphatidate phosphatase activity"/>
    <property type="evidence" value="ECO:0007669"/>
    <property type="project" value="InterPro"/>
</dbReference>
<dbReference type="AlphaFoldDB" id="A0A4Z1PK42"/>
<proteinExistence type="predicted"/>
<dbReference type="OrthoDB" id="414243at2759"/>
<evidence type="ECO:0000313" key="5">
    <source>
        <dbReference type="EMBL" id="TID22304.1"/>
    </source>
</evidence>
<feature type="region of interest" description="Disordered" evidence="1">
    <location>
        <begin position="257"/>
        <end position="279"/>
    </location>
</feature>
<evidence type="ECO:0000256" key="2">
    <source>
        <dbReference type="SAM" id="Phobius"/>
    </source>
</evidence>
<dbReference type="Proteomes" id="UP000298493">
    <property type="component" value="Unassembled WGS sequence"/>
</dbReference>
<dbReference type="InterPro" id="IPR019236">
    <property type="entry name" value="APP1_cat"/>
</dbReference>
<dbReference type="GO" id="GO:0070072">
    <property type="term" value="P:vacuolar proton-transporting V-type ATPase complex assembly"/>
    <property type="evidence" value="ECO:0007669"/>
    <property type="project" value="InterPro"/>
</dbReference>
<protein>
    <recommendedName>
        <fullName evidence="4">Phosphatidate phosphatase APP1 catalytic domain-containing protein</fullName>
    </recommendedName>
</protein>
<accession>A0A4Z1PK42</accession>
<dbReference type="Pfam" id="PF11712">
    <property type="entry name" value="Vma12"/>
    <property type="match status" value="1"/>
</dbReference>
<feature type="chain" id="PRO_5021421132" description="Phosphatidate phosphatase APP1 catalytic domain-containing protein" evidence="3">
    <location>
        <begin position="17"/>
        <end position="832"/>
    </location>
</feature>
<dbReference type="STRING" id="86259.A0A4Z1PK42"/>
<reference evidence="5 6" key="1">
    <citation type="submission" date="2019-04" db="EMBL/GenBank/DDBJ databases">
        <title>High contiguity whole genome sequence and gene annotation resource for two Venturia nashicola isolates.</title>
        <authorList>
            <person name="Prokchorchik M."/>
            <person name="Won K."/>
            <person name="Lee Y."/>
            <person name="Choi E.D."/>
            <person name="Segonzac C."/>
            <person name="Sohn K.H."/>
        </authorList>
    </citation>
    <scope>NUCLEOTIDE SEQUENCE [LARGE SCALE GENOMIC DNA]</scope>
    <source>
        <strain evidence="5 6">PRI2</strain>
    </source>
</reference>